<dbReference type="EMBL" id="BAAAGS010000057">
    <property type="protein sequence ID" value="GAA0552498.1"/>
    <property type="molecule type" value="Genomic_DNA"/>
</dbReference>
<dbReference type="CDD" id="cd04301">
    <property type="entry name" value="NAT_SF"/>
    <property type="match status" value="1"/>
</dbReference>
<feature type="domain" description="N-acetyltransferase" evidence="1">
    <location>
        <begin position="16"/>
        <end position="159"/>
    </location>
</feature>
<name>A0ABN1DUC8_SACER</name>
<protein>
    <recommendedName>
        <fullName evidence="1">N-acetyltransferase domain-containing protein</fullName>
    </recommendedName>
</protein>
<dbReference type="PROSITE" id="PS51186">
    <property type="entry name" value="GNAT"/>
    <property type="match status" value="1"/>
</dbReference>
<dbReference type="SUPFAM" id="SSF55729">
    <property type="entry name" value="Acyl-CoA N-acyltransferases (Nat)"/>
    <property type="match status" value="1"/>
</dbReference>
<evidence type="ECO:0000313" key="3">
    <source>
        <dbReference type="Proteomes" id="UP001500729"/>
    </source>
</evidence>
<dbReference type="Pfam" id="PF00583">
    <property type="entry name" value="Acetyltransf_1"/>
    <property type="match status" value="1"/>
</dbReference>
<dbReference type="InterPro" id="IPR016181">
    <property type="entry name" value="Acyl_CoA_acyltransferase"/>
</dbReference>
<organism evidence="2 3">
    <name type="scientific">Saccharopolyspora erythraea</name>
    <name type="common">Streptomyces erythraeus</name>
    <dbReference type="NCBI Taxonomy" id="1836"/>
    <lineage>
        <taxon>Bacteria</taxon>
        <taxon>Bacillati</taxon>
        <taxon>Actinomycetota</taxon>
        <taxon>Actinomycetes</taxon>
        <taxon>Pseudonocardiales</taxon>
        <taxon>Pseudonocardiaceae</taxon>
        <taxon>Saccharopolyspora</taxon>
    </lineage>
</organism>
<accession>A0ABN1DUC8</accession>
<keyword evidence="3" id="KW-1185">Reference proteome</keyword>
<dbReference type="Proteomes" id="UP001500729">
    <property type="component" value="Unassembled WGS sequence"/>
</dbReference>
<evidence type="ECO:0000259" key="1">
    <source>
        <dbReference type="PROSITE" id="PS51186"/>
    </source>
</evidence>
<dbReference type="InterPro" id="IPR000182">
    <property type="entry name" value="GNAT_dom"/>
</dbReference>
<reference evidence="2 3" key="1">
    <citation type="journal article" date="2019" name="Int. J. Syst. Evol. Microbiol.">
        <title>The Global Catalogue of Microorganisms (GCM) 10K type strain sequencing project: providing services to taxonomists for standard genome sequencing and annotation.</title>
        <authorList>
            <consortium name="The Broad Institute Genomics Platform"/>
            <consortium name="The Broad Institute Genome Sequencing Center for Infectious Disease"/>
            <person name="Wu L."/>
            <person name="Ma J."/>
        </authorList>
    </citation>
    <scope>NUCLEOTIDE SEQUENCE [LARGE SCALE GENOMIC DNA]</scope>
    <source>
        <strain evidence="2 3">JCM 10303</strain>
    </source>
</reference>
<dbReference type="Gene3D" id="3.40.630.30">
    <property type="match status" value="1"/>
</dbReference>
<comment type="caution">
    <text evidence="2">The sequence shown here is derived from an EMBL/GenBank/DDBJ whole genome shotgun (WGS) entry which is preliminary data.</text>
</comment>
<gene>
    <name evidence="2" type="ORF">GCM10009533_58390</name>
</gene>
<evidence type="ECO:0000313" key="2">
    <source>
        <dbReference type="EMBL" id="GAA0552498.1"/>
    </source>
</evidence>
<proteinExistence type="predicted"/>
<dbReference type="RefSeq" id="WP_009949008.1">
    <property type="nucleotide sequence ID" value="NZ_BAAAGS010000057.1"/>
</dbReference>
<sequence>MVSTTTGAAASAGTGVSVRPLQEGDLDTADLIMRTAFGTFLGVPEPVTVFGDAEYVRSRFTAEPDWAFAAERDGEIVGSNFVTRWGSFGYFGPLTVRPDLWGQGIASLLMRPVMDLFDRWRVRQAGLFTFPQSPRHIGLYQKFGFWPQYLTPLMDKAVSPVTEARGYTTYSETPEAERDGVVRGCFAVTNAIFDGLDVAHEIRATHAQDLGDTVLLHDGTNLCGLAVCHCGAGEPVAERASSSSERCGQGRRHRNSSVGCSTPAKIWRVNAASNEWSPV</sequence>